<keyword evidence="6" id="KW-1185">Reference proteome</keyword>
<organism evidence="5 6">
    <name type="scientific">Micromonospora pisi</name>
    <dbReference type="NCBI Taxonomy" id="589240"/>
    <lineage>
        <taxon>Bacteria</taxon>
        <taxon>Bacillati</taxon>
        <taxon>Actinomycetota</taxon>
        <taxon>Actinomycetes</taxon>
        <taxon>Micromonosporales</taxon>
        <taxon>Micromonosporaceae</taxon>
        <taxon>Micromonospora</taxon>
    </lineage>
</organism>
<dbReference type="SUPFAM" id="SSF51905">
    <property type="entry name" value="FAD/NAD(P)-binding domain"/>
    <property type="match status" value="1"/>
</dbReference>
<dbReference type="OrthoDB" id="9774675at2"/>
<evidence type="ECO:0000259" key="4">
    <source>
        <dbReference type="Pfam" id="PF01593"/>
    </source>
</evidence>
<dbReference type="RefSeq" id="WP_121158999.1">
    <property type="nucleotide sequence ID" value="NZ_RBKT01000001.1"/>
</dbReference>
<name>A0A495JP95_9ACTN</name>
<feature type="domain" description="Amine oxidase" evidence="4">
    <location>
        <begin position="20"/>
        <end position="331"/>
    </location>
</feature>
<gene>
    <name evidence="5" type="ORF">BDK92_5157</name>
</gene>
<dbReference type="Pfam" id="PF01593">
    <property type="entry name" value="Amino_oxidase"/>
    <property type="match status" value="1"/>
</dbReference>
<dbReference type="PANTHER" id="PTHR10668:SF103">
    <property type="entry name" value="PYRIDINE NUCLEOTIDE-DISULFIDE OXIDOREDUCTASE DOMAIN-CONTAINING PROTEIN 2"/>
    <property type="match status" value="1"/>
</dbReference>
<comment type="caution">
    <text evidence="5">The sequence shown here is derived from an EMBL/GenBank/DDBJ whole genome shotgun (WGS) entry which is preliminary data.</text>
</comment>
<proteinExistence type="predicted"/>
<protein>
    <recommendedName>
        <fullName evidence="3">Pyridine nucleotide-disulfide oxidoreductase domain-containing protein 2</fullName>
    </recommendedName>
</protein>
<evidence type="ECO:0000256" key="3">
    <source>
        <dbReference type="ARBA" id="ARBA00040298"/>
    </source>
</evidence>
<comment type="subunit">
    <text evidence="2">Interacts with COX5B; this interaction may contribute to localize PYROXD2 to the inner face of the inner mitochondrial membrane.</text>
</comment>
<evidence type="ECO:0000256" key="1">
    <source>
        <dbReference type="ARBA" id="ARBA00037217"/>
    </source>
</evidence>
<sequence>MSAELPTRADVVIIGSGHNGLVSAVLLARAGLDVVVLEAAATLGGATRTEQPFAKVPGLRHSTGSYLLGLMPPELIALLDVKIPVLRRDPHYFLPTPGGLGSPYLLFGSDREATRAQMASVFSAADVAADDAMQAELAALRDDLAPAWLAEPLPVEQTAQRYVRPALRDAFVDLVTGSVADYLARFEFRSELLVSMYAVTDGLSGLNAGPDDPGTGHNFLVHNMCRLPGADGTWMITEGGMGTVSRTFADAARAAGARIFTGTPVSTVTLAGGTASGVALADGREIAAEVVLGACDPYRLIDLLPEGALPAELGARMAAARRTGTTLKLNLALTGLPRFSCLPADAPSPFGSTIHLLPGSASLIDGEAGESPMAALRAMWADVQAGRLPAEPTIEWYLHTTVDPSLRDREGHHSSALFVQSVPYELTGTSWAEAMPSYVDRLLAICERYAPGCADLVADAVPLAPPGIEAHFGITGGHIHHVDNTVSFTDRMPYATGIDGVYAGSAGTHPAGSVIGAAGHNAARRILADLGR</sequence>
<dbReference type="EMBL" id="RBKT01000001">
    <property type="protein sequence ID" value="RKR90776.1"/>
    <property type="molecule type" value="Genomic_DNA"/>
</dbReference>
<dbReference type="AlphaFoldDB" id="A0A495JP95"/>
<dbReference type="PANTHER" id="PTHR10668">
    <property type="entry name" value="PHYTOENE DEHYDROGENASE"/>
    <property type="match status" value="1"/>
</dbReference>
<accession>A0A495JP95</accession>
<dbReference type="Gene3D" id="3.50.50.60">
    <property type="entry name" value="FAD/NAD(P)-binding domain"/>
    <property type="match status" value="2"/>
</dbReference>
<comment type="function">
    <text evidence="1">Probable oxidoreductase that may play a role as regulator of mitochondrial function.</text>
</comment>
<evidence type="ECO:0000256" key="2">
    <source>
        <dbReference type="ARBA" id="ARBA00038825"/>
    </source>
</evidence>
<dbReference type="GO" id="GO:0016491">
    <property type="term" value="F:oxidoreductase activity"/>
    <property type="evidence" value="ECO:0007669"/>
    <property type="project" value="InterPro"/>
</dbReference>
<evidence type="ECO:0000313" key="6">
    <source>
        <dbReference type="Proteomes" id="UP000277671"/>
    </source>
</evidence>
<dbReference type="InterPro" id="IPR002937">
    <property type="entry name" value="Amino_oxidase"/>
</dbReference>
<reference evidence="5 6" key="1">
    <citation type="submission" date="2018-10" db="EMBL/GenBank/DDBJ databases">
        <title>Sequencing the genomes of 1000 actinobacteria strains.</title>
        <authorList>
            <person name="Klenk H.-P."/>
        </authorList>
    </citation>
    <scope>NUCLEOTIDE SEQUENCE [LARGE SCALE GENOMIC DNA]</scope>
    <source>
        <strain evidence="5 6">DSM 45175</strain>
    </source>
</reference>
<dbReference type="Proteomes" id="UP000277671">
    <property type="component" value="Unassembled WGS sequence"/>
</dbReference>
<evidence type="ECO:0000313" key="5">
    <source>
        <dbReference type="EMBL" id="RKR90776.1"/>
    </source>
</evidence>
<dbReference type="InterPro" id="IPR036188">
    <property type="entry name" value="FAD/NAD-bd_sf"/>
</dbReference>